<evidence type="ECO:0000256" key="4">
    <source>
        <dbReference type="ARBA" id="ARBA00022519"/>
    </source>
</evidence>
<dbReference type="GO" id="GO:0032259">
    <property type="term" value="P:methylation"/>
    <property type="evidence" value="ECO:0007669"/>
    <property type="project" value="UniProtKB-KW"/>
</dbReference>
<dbReference type="Pfam" id="PF01478">
    <property type="entry name" value="Peptidase_A24"/>
    <property type="match status" value="1"/>
</dbReference>
<dbReference type="OrthoDB" id="9789291at2"/>
<comment type="catalytic activity">
    <reaction evidence="9">
        <text>Typically cleaves a -Gly-|-Phe- bond to release an N-terminal, basic peptide of 5-8 residues from type IV prepilin, and then N-methylates the new N-terminal amino group, the methyl donor being S-adenosyl-L-methionine.</text>
        <dbReference type="EC" id="3.4.23.43"/>
    </reaction>
</comment>
<dbReference type="InterPro" id="IPR010627">
    <property type="entry name" value="Prepilin_pept_A24_N"/>
</dbReference>
<dbReference type="PANTHER" id="PTHR30487:SF0">
    <property type="entry name" value="PREPILIN LEADER PEPTIDASE_N-METHYLTRANSFERASE-RELATED"/>
    <property type="match status" value="1"/>
</dbReference>
<evidence type="ECO:0000256" key="3">
    <source>
        <dbReference type="ARBA" id="ARBA00022475"/>
    </source>
</evidence>
<name>A0A242NDW7_9GAMM</name>
<dbReference type="EMBL" id="NARP01000047">
    <property type="protein sequence ID" value="OTP97888.1"/>
    <property type="molecule type" value="Genomic_DNA"/>
</dbReference>
<keyword evidence="9" id="KW-0489">Methyltransferase</keyword>
<evidence type="ECO:0000313" key="14">
    <source>
        <dbReference type="EMBL" id="OTQ09080.1"/>
    </source>
</evidence>
<keyword evidence="9" id="KW-0511">Multifunctional enzyme</keyword>
<evidence type="ECO:0000256" key="8">
    <source>
        <dbReference type="RuleBase" id="RU003793"/>
    </source>
</evidence>
<keyword evidence="4" id="KW-0997">Cell inner membrane</keyword>
<evidence type="ECO:0000313" key="16">
    <source>
        <dbReference type="Proteomes" id="UP000194977"/>
    </source>
</evidence>
<evidence type="ECO:0000256" key="10">
    <source>
        <dbReference type="SAM" id="Phobius"/>
    </source>
</evidence>
<dbReference type="AlphaFoldDB" id="A0A242NDW7"/>
<evidence type="ECO:0000256" key="2">
    <source>
        <dbReference type="ARBA" id="ARBA00005801"/>
    </source>
</evidence>
<feature type="transmembrane region" description="Helical" evidence="10">
    <location>
        <begin position="131"/>
        <end position="148"/>
    </location>
</feature>
<evidence type="ECO:0000313" key="15">
    <source>
        <dbReference type="Proteomes" id="UP000194800"/>
    </source>
</evidence>
<organism evidence="13 16">
    <name type="scientific">Gilliamella apicola</name>
    <dbReference type="NCBI Taxonomy" id="1196095"/>
    <lineage>
        <taxon>Bacteria</taxon>
        <taxon>Pseudomonadati</taxon>
        <taxon>Pseudomonadota</taxon>
        <taxon>Gammaproteobacteria</taxon>
        <taxon>Orbales</taxon>
        <taxon>Orbaceae</taxon>
        <taxon>Gilliamella</taxon>
    </lineage>
</organism>
<keyword evidence="15" id="KW-1185">Reference proteome</keyword>
<keyword evidence="6 10" id="KW-1133">Transmembrane helix</keyword>
<comment type="function">
    <text evidence="9">Plays an essential role in type IV pili and type II pseudopili formation by proteolytically removing the leader sequence from substrate proteins and subsequently monomethylating the alpha-amino group of the newly exposed N-terminal phenylalanine.</text>
</comment>
<evidence type="ECO:0000256" key="5">
    <source>
        <dbReference type="ARBA" id="ARBA00022692"/>
    </source>
</evidence>
<dbReference type="GO" id="GO:0005886">
    <property type="term" value="C:plasma membrane"/>
    <property type="evidence" value="ECO:0007669"/>
    <property type="project" value="UniProtKB-SubCell"/>
</dbReference>
<dbReference type="EMBL" id="NART01000055">
    <property type="protein sequence ID" value="OTQ09080.1"/>
    <property type="molecule type" value="Genomic_DNA"/>
</dbReference>
<evidence type="ECO:0000256" key="6">
    <source>
        <dbReference type="ARBA" id="ARBA00022989"/>
    </source>
</evidence>
<feature type="domain" description="Prepilin type IV endopeptidase peptidase" evidence="11">
    <location>
        <begin position="109"/>
        <end position="217"/>
    </location>
</feature>
<keyword evidence="5 9" id="KW-0812">Transmembrane</keyword>
<feature type="transmembrane region" description="Helical" evidence="10">
    <location>
        <begin position="155"/>
        <end position="176"/>
    </location>
</feature>
<dbReference type="InterPro" id="IPR050882">
    <property type="entry name" value="Prepilin_peptidase/N-MTase"/>
</dbReference>
<feature type="transmembrane region" description="Helical" evidence="10">
    <location>
        <begin position="196"/>
        <end position="219"/>
    </location>
</feature>
<dbReference type="EC" id="2.1.1.-" evidence="9"/>
<dbReference type="Proteomes" id="UP000194977">
    <property type="component" value="Unassembled WGS sequence"/>
</dbReference>
<dbReference type="InterPro" id="IPR000045">
    <property type="entry name" value="Prepilin_IV_endopep_pep"/>
</dbReference>
<dbReference type="RefSeq" id="WP_086301730.1">
    <property type="nucleotide sequence ID" value="NZ_MZNE01000065.1"/>
</dbReference>
<dbReference type="Proteomes" id="UP000194800">
    <property type="component" value="Unassembled WGS sequence"/>
</dbReference>
<reference evidence="15 16" key="1">
    <citation type="submission" date="2017-03" db="EMBL/GenBank/DDBJ databases">
        <title>Comparative genomics of honeybee gut symbionts reveal geographically distinct and subgroup specific antibiotic resistance.</title>
        <authorList>
            <person name="Ludvigsen J."/>
            <person name="Porcellato D."/>
            <person name="Labee-Lund T.M."/>
            <person name="Amdam G.V."/>
            <person name="Rudi K."/>
        </authorList>
    </citation>
    <scope>NUCLEOTIDE SEQUENCE [LARGE SCALE GENOMIC DNA]</scope>
    <source>
        <strain evidence="13 16">A-7-12</strain>
        <strain evidence="14 15">A-9-12</strain>
    </source>
</reference>
<dbReference type="InterPro" id="IPR014032">
    <property type="entry name" value="Peptidase_A24A_bac"/>
</dbReference>
<dbReference type="GO" id="GO:0008168">
    <property type="term" value="F:methyltransferase activity"/>
    <property type="evidence" value="ECO:0007669"/>
    <property type="project" value="UniProtKB-KW"/>
</dbReference>
<feature type="domain" description="Prepilin peptidase A24 N-terminal" evidence="12">
    <location>
        <begin position="9"/>
        <end position="96"/>
    </location>
</feature>
<protein>
    <recommendedName>
        <fullName evidence="9">Prepilin leader peptidase/N-methyltransferase</fullName>
        <ecNumber evidence="9">2.1.1.-</ecNumber>
        <ecNumber evidence="9">3.4.23.43</ecNumber>
    </recommendedName>
</protein>
<feature type="transmembrane region" description="Helical" evidence="10">
    <location>
        <begin position="105"/>
        <end position="125"/>
    </location>
</feature>
<gene>
    <name evidence="14" type="ORF">B6C91_10380</name>
    <name evidence="13" type="ORF">B6D08_13065</name>
</gene>
<keyword evidence="3" id="KW-1003">Cell membrane</keyword>
<dbReference type="GO" id="GO:0006465">
    <property type="term" value="P:signal peptide processing"/>
    <property type="evidence" value="ECO:0007669"/>
    <property type="project" value="TreeGrafter"/>
</dbReference>
<comment type="caution">
    <text evidence="13">The sequence shown here is derived from an EMBL/GenBank/DDBJ whole genome shotgun (WGS) entry which is preliminary data.</text>
</comment>
<keyword evidence="9" id="KW-0645">Protease</keyword>
<comment type="subcellular location">
    <subcellularLocation>
        <location evidence="1">Cell inner membrane</location>
        <topology evidence="1">Multi-pass membrane protein</topology>
    </subcellularLocation>
    <subcellularLocation>
        <location evidence="9">Cell membrane</location>
        <topology evidence="9">Multi-pass membrane protein</topology>
    </subcellularLocation>
</comment>
<evidence type="ECO:0000256" key="9">
    <source>
        <dbReference type="RuleBase" id="RU003794"/>
    </source>
</evidence>
<dbReference type="Gene3D" id="1.20.120.1220">
    <property type="match status" value="1"/>
</dbReference>
<feature type="transmembrane region" description="Helical" evidence="10">
    <location>
        <begin position="76"/>
        <end position="96"/>
    </location>
</feature>
<dbReference type="Pfam" id="PF06750">
    <property type="entry name" value="A24_N_bact"/>
    <property type="match status" value="1"/>
</dbReference>
<keyword evidence="7 10" id="KW-0472">Membrane</keyword>
<comment type="similarity">
    <text evidence="2 8">Belongs to the peptidase A24 family.</text>
</comment>
<accession>A0A242NDW7</accession>
<dbReference type="EC" id="3.4.23.43" evidence="9"/>
<evidence type="ECO:0000259" key="11">
    <source>
        <dbReference type="Pfam" id="PF01478"/>
    </source>
</evidence>
<evidence type="ECO:0000256" key="7">
    <source>
        <dbReference type="ARBA" id="ARBA00023136"/>
    </source>
</evidence>
<dbReference type="PANTHER" id="PTHR30487">
    <property type="entry name" value="TYPE 4 PREPILIN-LIKE PROTEINS LEADER PEPTIDE-PROCESSING ENZYME"/>
    <property type="match status" value="1"/>
</dbReference>
<sequence length="263" mass="30468">MIMFIVICLGLCVGSFINVAYCRFSPSQTLSVYLKEISFQRSICPCCRTKLEFWQLIPIVSWIILKRRCYYCQSFILFRYVAWELLVATLFLVIYLDKDLSYQSFILMFLSCYFLLLASIDFKYFLLPDFFTQPLMWAGLIAAYFNITNIRLDEALIGILCGYLLLKLPAILFYLISNKQGLGGGDIKLLAALGTWVPYQLLPLLLIIASLLGMFYYIFQKNILKKQSLTIIPFGPFLLISGYYLCYFCQEVSDKLYVLVNNL</sequence>
<proteinExistence type="inferred from homology"/>
<dbReference type="GO" id="GO:0004190">
    <property type="term" value="F:aspartic-type endopeptidase activity"/>
    <property type="evidence" value="ECO:0007669"/>
    <property type="project" value="UniProtKB-EC"/>
</dbReference>
<keyword evidence="9" id="KW-0378">Hydrolase</keyword>
<evidence type="ECO:0000259" key="12">
    <source>
        <dbReference type="Pfam" id="PF06750"/>
    </source>
</evidence>
<evidence type="ECO:0000256" key="1">
    <source>
        <dbReference type="ARBA" id="ARBA00004429"/>
    </source>
</evidence>
<keyword evidence="9" id="KW-0808">Transferase</keyword>
<evidence type="ECO:0000313" key="13">
    <source>
        <dbReference type="EMBL" id="OTP97888.1"/>
    </source>
</evidence>
<dbReference type="PRINTS" id="PR00864">
    <property type="entry name" value="PREPILNPTASE"/>
</dbReference>
<feature type="transmembrane region" description="Helical" evidence="10">
    <location>
        <begin position="231"/>
        <end position="250"/>
    </location>
</feature>